<dbReference type="GO" id="GO:0009073">
    <property type="term" value="P:aromatic amino acid family biosynthetic process"/>
    <property type="evidence" value="ECO:0007669"/>
    <property type="project" value="UniProtKB-KW"/>
</dbReference>
<dbReference type="Gene3D" id="3.40.50.300">
    <property type="entry name" value="P-loop containing nucleotide triphosphate hydrolases"/>
    <property type="match status" value="1"/>
</dbReference>
<feature type="binding site" evidence="11">
    <location>
        <begin position="18"/>
        <end position="23"/>
    </location>
    <ligand>
        <name>ATP</name>
        <dbReference type="ChEBI" id="CHEBI:30616"/>
    </ligand>
</feature>
<evidence type="ECO:0000256" key="11">
    <source>
        <dbReference type="HAMAP-Rule" id="MF_00109"/>
    </source>
</evidence>
<evidence type="ECO:0000256" key="7">
    <source>
        <dbReference type="ARBA" id="ARBA00022777"/>
    </source>
</evidence>
<dbReference type="GO" id="GO:0005829">
    <property type="term" value="C:cytosol"/>
    <property type="evidence" value="ECO:0007669"/>
    <property type="project" value="TreeGrafter"/>
</dbReference>
<dbReference type="InterPro" id="IPR000623">
    <property type="entry name" value="Shikimate_kinase/TSH1"/>
</dbReference>
<gene>
    <name evidence="11" type="primary">aroK</name>
    <name evidence="12" type="ORF">SAMN05444406_10653</name>
</gene>
<evidence type="ECO:0000256" key="4">
    <source>
        <dbReference type="ARBA" id="ARBA00022605"/>
    </source>
</evidence>
<evidence type="ECO:0000256" key="2">
    <source>
        <dbReference type="ARBA" id="ARBA00006997"/>
    </source>
</evidence>
<sequence length="182" mass="20454">MKARVSKCNNIILIGFMGTGKTTVGKLLAQRIGYRFVDTDQVIEQEVGLSIPEIFLKYGEQHFRQLEKQAIRRILTRSGMVLATGGGAVMDPANFSFLKEKGCVIALDASENTLWERLKAAKDRPMLFSDNPREKMKSLLEMRRPVYYKAHFVLPVDGKSPQEVVDDIIAIIKPEGGDDHTE</sequence>
<dbReference type="CDD" id="cd00464">
    <property type="entry name" value="SK"/>
    <property type="match status" value="1"/>
</dbReference>
<proteinExistence type="inferred from homology"/>
<evidence type="ECO:0000256" key="10">
    <source>
        <dbReference type="ARBA" id="ARBA00048567"/>
    </source>
</evidence>
<feature type="binding site" evidence="11">
    <location>
        <position position="143"/>
    </location>
    <ligand>
        <name>substrate</name>
    </ligand>
</feature>
<dbReference type="PANTHER" id="PTHR21087">
    <property type="entry name" value="SHIKIMATE KINASE"/>
    <property type="match status" value="1"/>
</dbReference>
<dbReference type="GO" id="GO:0000287">
    <property type="term" value="F:magnesium ion binding"/>
    <property type="evidence" value="ECO:0007669"/>
    <property type="project" value="UniProtKB-UniRule"/>
</dbReference>
<comment type="subunit">
    <text evidence="11">Monomer.</text>
</comment>
<dbReference type="PROSITE" id="PS01128">
    <property type="entry name" value="SHIKIMATE_KINASE"/>
    <property type="match status" value="1"/>
</dbReference>
<dbReference type="STRING" id="937334.SAMN05444406_10653"/>
<keyword evidence="11" id="KW-0479">Metal-binding</keyword>
<keyword evidence="6 11" id="KW-0547">Nucleotide-binding</keyword>
<dbReference type="RefSeq" id="WP_177206084.1">
    <property type="nucleotide sequence ID" value="NZ_FOXR01000006.1"/>
</dbReference>
<keyword evidence="11" id="KW-0963">Cytoplasm</keyword>
<evidence type="ECO:0000256" key="6">
    <source>
        <dbReference type="ARBA" id="ARBA00022741"/>
    </source>
</evidence>
<evidence type="ECO:0000256" key="9">
    <source>
        <dbReference type="ARBA" id="ARBA00023141"/>
    </source>
</evidence>
<dbReference type="GO" id="GO:0008652">
    <property type="term" value="P:amino acid biosynthetic process"/>
    <property type="evidence" value="ECO:0007669"/>
    <property type="project" value="UniProtKB-KW"/>
</dbReference>
<feature type="binding site" evidence="11">
    <location>
        <position position="64"/>
    </location>
    <ligand>
        <name>substrate</name>
    </ligand>
</feature>
<comment type="caution">
    <text evidence="11">Lacks conserved residue(s) required for the propagation of feature annotation.</text>
</comment>
<evidence type="ECO:0000256" key="1">
    <source>
        <dbReference type="ARBA" id="ARBA00004842"/>
    </source>
</evidence>
<dbReference type="EMBL" id="FOXR01000006">
    <property type="protein sequence ID" value="SFP90836.1"/>
    <property type="molecule type" value="Genomic_DNA"/>
</dbReference>
<dbReference type="InterPro" id="IPR023000">
    <property type="entry name" value="Shikimate_kinase_CS"/>
</dbReference>
<feature type="binding site" evidence="11">
    <location>
        <position position="40"/>
    </location>
    <ligand>
        <name>substrate</name>
    </ligand>
</feature>
<keyword evidence="7 11" id="KW-0418">Kinase</keyword>
<dbReference type="GO" id="GO:0004765">
    <property type="term" value="F:shikimate kinase activity"/>
    <property type="evidence" value="ECO:0007669"/>
    <property type="project" value="UniProtKB-UniRule"/>
</dbReference>
<comment type="similarity">
    <text evidence="2 11">Belongs to the shikimate kinase family.</text>
</comment>
<evidence type="ECO:0000256" key="8">
    <source>
        <dbReference type="ARBA" id="ARBA00022840"/>
    </source>
</evidence>
<comment type="function">
    <text evidence="11">Catalyzes the specific phosphorylation of the 3-hydroxyl group of shikimic acid using ATP as a cosubstrate.</text>
</comment>
<dbReference type="SUPFAM" id="SSF52540">
    <property type="entry name" value="P-loop containing nucleoside triphosphate hydrolases"/>
    <property type="match status" value="1"/>
</dbReference>
<dbReference type="PANTHER" id="PTHR21087:SF16">
    <property type="entry name" value="SHIKIMATE KINASE 1, CHLOROPLASTIC"/>
    <property type="match status" value="1"/>
</dbReference>
<dbReference type="InterPro" id="IPR031322">
    <property type="entry name" value="Shikimate/glucono_kinase"/>
</dbReference>
<dbReference type="AlphaFoldDB" id="A0A1I5U884"/>
<comment type="catalytic activity">
    <reaction evidence="10 11">
        <text>shikimate + ATP = 3-phosphoshikimate + ADP + H(+)</text>
        <dbReference type="Rhea" id="RHEA:13121"/>
        <dbReference type="ChEBI" id="CHEBI:15378"/>
        <dbReference type="ChEBI" id="CHEBI:30616"/>
        <dbReference type="ChEBI" id="CHEBI:36208"/>
        <dbReference type="ChEBI" id="CHEBI:145989"/>
        <dbReference type="ChEBI" id="CHEBI:456216"/>
        <dbReference type="EC" id="2.7.1.71"/>
    </reaction>
</comment>
<keyword evidence="13" id="KW-1185">Reference proteome</keyword>
<evidence type="ECO:0000256" key="5">
    <source>
        <dbReference type="ARBA" id="ARBA00022679"/>
    </source>
</evidence>
<dbReference type="EC" id="2.7.1.71" evidence="3 11"/>
<feature type="binding site" evidence="11">
    <location>
        <position position="22"/>
    </location>
    <ligand>
        <name>Mg(2+)</name>
        <dbReference type="ChEBI" id="CHEBI:18420"/>
    </ligand>
</feature>
<dbReference type="UniPathway" id="UPA00053">
    <property type="reaction ID" value="UER00088"/>
</dbReference>
<evidence type="ECO:0000313" key="12">
    <source>
        <dbReference type="EMBL" id="SFP90836.1"/>
    </source>
</evidence>
<dbReference type="InterPro" id="IPR027417">
    <property type="entry name" value="P-loop_NTPase"/>
</dbReference>
<name>A0A1I5U884_9FIRM</name>
<keyword evidence="11" id="KW-0460">Magnesium</keyword>
<comment type="subcellular location">
    <subcellularLocation>
        <location evidence="11">Cytoplasm</location>
    </subcellularLocation>
</comment>
<dbReference type="GO" id="GO:0005524">
    <property type="term" value="F:ATP binding"/>
    <property type="evidence" value="ECO:0007669"/>
    <property type="project" value="UniProtKB-UniRule"/>
</dbReference>
<dbReference type="GO" id="GO:0009423">
    <property type="term" value="P:chorismate biosynthetic process"/>
    <property type="evidence" value="ECO:0007669"/>
    <property type="project" value="UniProtKB-UniRule"/>
</dbReference>
<evidence type="ECO:0000256" key="3">
    <source>
        <dbReference type="ARBA" id="ARBA00012154"/>
    </source>
</evidence>
<keyword evidence="9 11" id="KW-0057">Aromatic amino acid biosynthesis</keyword>
<protein>
    <recommendedName>
        <fullName evidence="3 11">Shikimate kinase</fullName>
        <shortName evidence="11">SK</shortName>
        <ecNumber evidence="3 11">2.7.1.71</ecNumber>
    </recommendedName>
</protein>
<feature type="binding site" evidence="11">
    <location>
        <position position="86"/>
    </location>
    <ligand>
        <name>substrate</name>
    </ligand>
</feature>
<reference evidence="12 13" key="1">
    <citation type="submission" date="2016-10" db="EMBL/GenBank/DDBJ databases">
        <authorList>
            <person name="de Groot N.N."/>
        </authorList>
    </citation>
    <scope>NUCLEOTIDE SEQUENCE [LARGE SCALE GENOMIC DNA]</scope>
    <source>
        <strain evidence="12 13">DSM 20678</strain>
    </source>
</reference>
<dbReference type="Proteomes" id="UP000198577">
    <property type="component" value="Unassembled WGS sequence"/>
</dbReference>
<keyword evidence="4 11" id="KW-0028">Amino-acid biosynthesis</keyword>
<dbReference type="Pfam" id="PF01202">
    <property type="entry name" value="SKI"/>
    <property type="match status" value="1"/>
</dbReference>
<comment type="pathway">
    <text evidence="1 11">Metabolic intermediate biosynthesis; chorismate biosynthesis; chorismate from D-erythrose 4-phosphate and phosphoenolpyruvate: step 5/7.</text>
</comment>
<comment type="cofactor">
    <cofactor evidence="11">
        <name>Mg(2+)</name>
        <dbReference type="ChEBI" id="CHEBI:18420"/>
    </cofactor>
    <text evidence="11">Binds 1 Mg(2+) ion per subunit.</text>
</comment>
<dbReference type="HAMAP" id="MF_00109">
    <property type="entry name" value="Shikimate_kinase"/>
    <property type="match status" value="1"/>
</dbReference>
<feature type="binding site" evidence="11">
    <location>
        <position position="124"/>
    </location>
    <ligand>
        <name>ATP</name>
        <dbReference type="ChEBI" id="CHEBI:30616"/>
    </ligand>
</feature>
<organism evidence="12 13">
    <name type="scientific">Caldicoprobacter faecalis</name>
    <dbReference type="NCBI Taxonomy" id="937334"/>
    <lineage>
        <taxon>Bacteria</taxon>
        <taxon>Bacillati</taxon>
        <taxon>Bacillota</taxon>
        <taxon>Clostridia</taxon>
        <taxon>Caldicoprobacterales</taxon>
        <taxon>Caldicoprobacteraceae</taxon>
        <taxon>Caldicoprobacter</taxon>
    </lineage>
</organism>
<keyword evidence="8 11" id="KW-0067">ATP-binding</keyword>
<accession>A0A1I5U884</accession>
<dbReference type="PRINTS" id="PR01100">
    <property type="entry name" value="SHIKIMTKNASE"/>
</dbReference>
<keyword evidence="5 11" id="KW-0808">Transferase</keyword>
<evidence type="ECO:0000313" key="13">
    <source>
        <dbReference type="Proteomes" id="UP000198577"/>
    </source>
</evidence>